<evidence type="ECO:0000313" key="2">
    <source>
        <dbReference type="Proteomes" id="UP000191408"/>
    </source>
</evidence>
<protein>
    <submittedName>
        <fullName evidence="1">Uncharacterized protein</fullName>
    </submittedName>
</protein>
<evidence type="ECO:0000313" key="1">
    <source>
        <dbReference type="EMBL" id="OQD59923.1"/>
    </source>
</evidence>
<organism evidence="1 2">
    <name type="scientific">Penicillium polonicum</name>
    <dbReference type="NCBI Taxonomy" id="60169"/>
    <lineage>
        <taxon>Eukaryota</taxon>
        <taxon>Fungi</taxon>
        <taxon>Dikarya</taxon>
        <taxon>Ascomycota</taxon>
        <taxon>Pezizomycotina</taxon>
        <taxon>Eurotiomycetes</taxon>
        <taxon>Eurotiomycetidae</taxon>
        <taxon>Eurotiales</taxon>
        <taxon>Aspergillaceae</taxon>
        <taxon>Penicillium</taxon>
    </lineage>
</organism>
<reference evidence="2" key="1">
    <citation type="journal article" date="2017" name="Nat. Microbiol.">
        <title>Global analysis of biosynthetic gene clusters reveals vast potential of secondary metabolite production in Penicillium species.</title>
        <authorList>
            <person name="Nielsen J.C."/>
            <person name="Grijseels S."/>
            <person name="Prigent S."/>
            <person name="Ji B."/>
            <person name="Dainat J."/>
            <person name="Nielsen K.F."/>
            <person name="Frisvad J.C."/>
            <person name="Workman M."/>
            <person name="Nielsen J."/>
        </authorList>
    </citation>
    <scope>NUCLEOTIDE SEQUENCE [LARGE SCALE GENOMIC DNA]</scope>
    <source>
        <strain evidence="2">IBT 4502</strain>
    </source>
</reference>
<gene>
    <name evidence="1" type="ORF">PENPOL_c048G09429</name>
</gene>
<dbReference type="Proteomes" id="UP000191408">
    <property type="component" value="Unassembled WGS sequence"/>
</dbReference>
<dbReference type="AlphaFoldDB" id="A0A1V6N5P4"/>
<comment type="caution">
    <text evidence="1">The sequence shown here is derived from an EMBL/GenBank/DDBJ whole genome shotgun (WGS) entry which is preliminary data.</text>
</comment>
<accession>A0A1V6N5P4</accession>
<proteinExistence type="predicted"/>
<name>A0A1V6N5P4_PENPO</name>
<sequence>MCQVDQEERVHSNENDKAT</sequence>
<dbReference type="EMBL" id="MDYM01000047">
    <property type="protein sequence ID" value="OQD59923.1"/>
    <property type="molecule type" value="Genomic_DNA"/>
</dbReference>
<keyword evidence="2" id="KW-1185">Reference proteome</keyword>